<evidence type="ECO:0000313" key="2">
    <source>
        <dbReference type="Proteomes" id="UP001209535"/>
    </source>
</evidence>
<accession>A0ABT2X2W9</accession>
<comment type="caution">
    <text evidence="1">The sequence shown here is derived from an EMBL/GenBank/DDBJ whole genome shotgun (WGS) entry which is preliminary data.</text>
</comment>
<keyword evidence="2" id="KW-1185">Reference proteome</keyword>
<name>A0ABT2X2W9_9RHOB</name>
<organism evidence="1 2">
    <name type="scientific">Albidovulum salinarum</name>
    <dbReference type="NCBI Taxonomy" id="2984153"/>
    <lineage>
        <taxon>Bacteria</taxon>
        <taxon>Pseudomonadati</taxon>
        <taxon>Pseudomonadota</taxon>
        <taxon>Alphaproteobacteria</taxon>
        <taxon>Rhodobacterales</taxon>
        <taxon>Paracoccaceae</taxon>
        <taxon>Albidovulum</taxon>
    </lineage>
</organism>
<dbReference type="Proteomes" id="UP001209535">
    <property type="component" value="Unassembled WGS sequence"/>
</dbReference>
<dbReference type="EMBL" id="JAOVQO010000008">
    <property type="protein sequence ID" value="MCU9848298.1"/>
    <property type="molecule type" value="Genomic_DNA"/>
</dbReference>
<reference evidence="1 2" key="1">
    <citation type="submission" date="2022-10" db="EMBL/GenBank/DDBJ databases">
        <title>Defluviimonas sp. nov., isolated from ocean surface sediments.</title>
        <authorList>
            <person name="He W."/>
            <person name="Wang L."/>
            <person name="Zhang D.-F."/>
        </authorList>
    </citation>
    <scope>NUCLEOTIDE SEQUENCE [LARGE SCALE GENOMIC DNA]</scope>
    <source>
        <strain evidence="1 2">WL0024</strain>
    </source>
</reference>
<sequence>MSLAAARADTIRNRTDGLVTLGTRTFDLRKRTPIQDLQVENEFVSLTSVKWIDDLTRADPYLYSTVIHITDLTRLHRLGELGWAPDEKSRFHGDPTLPPLFDLENYEVGWQGQHAAPVRGDILIYPRHDPKRFYAICAFDRANPKPTFCSANFRYQPDRQLHIMTRIYQVTAPLNDFAEIAARVEALVRCLDVTEALRAGEKIPRIPNLVPADLAAGGRCRAMPSS</sequence>
<evidence type="ECO:0000313" key="1">
    <source>
        <dbReference type="EMBL" id="MCU9848298.1"/>
    </source>
</evidence>
<protein>
    <submittedName>
        <fullName evidence="1">Uncharacterized protein</fullName>
    </submittedName>
</protein>
<gene>
    <name evidence="1" type="ORF">OEZ60_09785</name>
</gene>
<proteinExistence type="predicted"/>